<feature type="region of interest" description="Disordered" evidence="4">
    <location>
        <begin position="333"/>
        <end position="374"/>
    </location>
</feature>
<evidence type="ECO:0000259" key="5">
    <source>
        <dbReference type="PROSITE" id="PS50102"/>
    </source>
</evidence>
<dbReference type="EMBL" id="CAJPEV010003735">
    <property type="protein sequence ID" value="CAG0900434.1"/>
    <property type="molecule type" value="Genomic_DNA"/>
</dbReference>
<name>A0A7R9FR15_9CRUS</name>
<dbReference type="InterPro" id="IPR035979">
    <property type="entry name" value="RBD_domain_sf"/>
</dbReference>
<dbReference type="PANTHER" id="PTHR48032:SF6">
    <property type="entry name" value="RNA-BINDING (RRM_RBD_RNP MOTIFS) FAMILY PROTEIN"/>
    <property type="match status" value="1"/>
</dbReference>
<dbReference type="GO" id="GO:0006417">
    <property type="term" value="P:regulation of translation"/>
    <property type="evidence" value="ECO:0007669"/>
    <property type="project" value="TreeGrafter"/>
</dbReference>
<dbReference type="Gene3D" id="3.30.70.330">
    <property type="match status" value="2"/>
</dbReference>
<feature type="region of interest" description="Disordered" evidence="4">
    <location>
        <begin position="212"/>
        <end position="282"/>
    </location>
</feature>
<keyword evidence="7" id="KW-1185">Reference proteome</keyword>
<reference evidence="6" key="1">
    <citation type="submission" date="2020-11" db="EMBL/GenBank/DDBJ databases">
        <authorList>
            <person name="Tran Van P."/>
        </authorList>
    </citation>
    <scope>NUCLEOTIDE SEQUENCE</scope>
</reference>
<feature type="domain" description="RRM" evidence="5">
    <location>
        <begin position="143"/>
        <end position="220"/>
    </location>
</feature>
<protein>
    <recommendedName>
        <fullName evidence="5">RRM domain-containing protein</fullName>
    </recommendedName>
</protein>
<evidence type="ECO:0000256" key="4">
    <source>
        <dbReference type="SAM" id="MobiDB-lite"/>
    </source>
</evidence>
<dbReference type="CDD" id="cd12325">
    <property type="entry name" value="RRM1_hnRNPA_hnRNPD_like"/>
    <property type="match status" value="1"/>
</dbReference>
<evidence type="ECO:0000256" key="1">
    <source>
        <dbReference type="ARBA" id="ARBA00022737"/>
    </source>
</evidence>
<proteinExistence type="predicted"/>
<feature type="compositionally biased region" description="Polar residues" evidence="4">
    <location>
        <begin position="487"/>
        <end position="497"/>
    </location>
</feature>
<sequence length="505" mass="52778">MSDWKLFFDDQSQFKEDLIKKETQVEKRENGPPGMATTTGVKKRRASGEESGKLFIGGLALETSKESLHAYFSRYGEVVDCVVMHNPQTGRSRGFGFVTFEDPMNVDAVLNSGPHTLDGRTIDPKACNPRDQHMKPKRDDTLPKIFLGGLPANVTETDLERFFSRWGRVMEVVIMYDQDKKKHRGFGFLSFESPESVDRVVSMHYVGINGKQVEIKRAEPRDRNQSNGPGRRDGPVEDGPPGGPPGPPGPSWNGPGMGPPAGIGPGPMGPMGPPPGPMGMGPPGGPMMGPGYGGWGPQWGPGYPPQSGGYGGWGGPQGGWGYGGYGPGYGGWGWGPQPGPPGPMPGPDGGPVPAAPGTTGPSATPTAQTAASGAAATQAKSDYAVQYPTQYPNQYQYQQGASGGYDPQRATGDWTATGQTPSTPSMPASAYQQPAGGSSFGGNMNNYMTPDMHGFGGVGGVGPVPPPGSSGVGPVSAPGGPGPQRGGTYSNQPSQATGYHPYRRT</sequence>
<feature type="region of interest" description="Disordered" evidence="4">
    <location>
        <begin position="458"/>
        <end position="505"/>
    </location>
</feature>
<dbReference type="Proteomes" id="UP000677054">
    <property type="component" value="Unassembled WGS sequence"/>
</dbReference>
<dbReference type="FunFam" id="3.30.70.330:FF:000025">
    <property type="entry name" value="RNA-binding protein Musashi homolog 2 isoform X1"/>
    <property type="match status" value="1"/>
</dbReference>
<feature type="compositionally biased region" description="Low complexity" evidence="4">
    <location>
        <begin position="355"/>
        <end position="374"/>
    </location>
</feature>
<keyword evidence="1" id="KW-0677">Repeat</keyword>
<feature type="compositionally biased region" description="Polar residues" evidence="4">
    <location>
        <begin position="414"/>
        <end position="436"/>
    </location>
</feature>
<dbReference type="PROSITE" id="PS50102">
    <property type="entry name" value="RRM"/>
    <property type="match status" value="2"/>
</dbReference>
<feature type="compositionally biased region" description="Pro residues" evidence="4">
    <location>
        <begin position="241"/>
        <end position="250"/>
    </location>
</feature>
<dbReference type="PANTHER" id="PTHR48032">
    <property type="entry name" value="RNA-BINDING PROTEIN MUSASHI HOMOLOG RBP6"/>
    <property type="match status" value="1"/>
</dbReference>
<feature type="region of interest" description="Disordered" evidence="4">
    <location>
        <begin position="18"/>
        <end position="46"/>
    </location>
</feature>
<evidence type="ECO:0000313" key="7">
    <source>
        <dbReference type="Proteomes" id="UP000677054"/>
    </source>
</evidence>
<dbReference type="AlphaFoldDB" id="A0A7R9FR15"/>
<feature type="domain" description="RRM" evidence="5">
    <location>
        <begin position="52"/>
        <end position="139"/>
    </location>
</feature>
<dbReference type="InterPro" id="IPR000504">
    <property type="entry name" value="RRM_dom"/>
</dbReference>
<evidence type="ECO:0000256" key="3">
    <source>
        <dbReference type="PROSITE-ProRule" id="PRU00176"/>
    </source>
</evidence>
<feature type="compositionally biased region" description="Basic and acidic residues" evidence="4">
    <location>
        <begin position="213"/>
        <end position="235"/>
    </location>
</feature>
<evidence type="ECO:0000313" key="6">
    <source>
        <dbReference type="EMBL" id="CAD7251687.1"/>
    </source>
</evidence>
<feature type="compositionally biased region" description="Basic and acidic residues" evidence="4">
    <location>
        <begin position="18"/>
        <end position="30"/>
    </location>
</feature>
<organism evidence="6">
    <name type="scientific">Darwinula stevensoni</name>
    <dbReference type="NCBI Taxonomy" id="69355"/>
    <lineage>
        <taxon>Eukaryota</taxon>
        <taxon>Metazoa</taxon>
        <taxon>Ecdysozoa</taxon>
        <taxon>Arthropoda</taxon>
        <taxon>Crustacea</taxon>
        <taxon>Oligostraca</taxon>
        <taxon>Ostracoda</taxon>
        <taxon>Podocopa</taxon>
        <taxon>Podocopida</taxon>
        <taxon>Darwinulocopina</taxon>
        <taxon>Darwinuloidea</taxon>
        <taxon>Darwinulidae</taxon>
        <taxon>Darwinula</taxon>
    </lineage>
</organism>
<feature type="compositionally biased region" description="Pro residues" evidence="4">
    <location>
        <begin position="337"/>
        <end position="354"/>
    </location>
</feature>
<feature type="region of interest" description="Disordered" evidence="4">
    <location>
        <begin position="395"/>
        <end position="436"/>
    </location>
</feature>
<keyword evidence="2 3" id="KW-0694">RNA-binding</keyword>
<feature type="compositionally biased region" description="Gly residues" evidence="4">
    <location>
        <begin position="255"/>
        <end position="266"/>
    </location>
</feature>
<dbReference type="SUPFAM" id="SSF54928">
    <property type="entry name" value="RNA-binding domain, RBD"/>
    <property type="match status" value="2"/>
</dbReference>
<feature type="compositionally biased region" description="Pro residues" evidence="4">
    <location>
        <begin position="267"/>
        <end position="277"/>
    </location>
</feature>
<evidence type="ECO:0000256" key="2">
    <source>
        <dbReference type="ARBA" id="ARBA00022884"/>
    </source>
</evidence>
<dbReference type="GO" id="GO:0003729">
    <property type="term" value="F:mRNA binding"/>
    <property type="evidence" value="ECO:0007669"/>
    <property type="project" value="TreeGrafter"/>
</dbReference>
<dbReference type="EMBL" id="LR903252">
    <property type="protein sequence ID" value="CAD7251687.1"/>
    <property type="molecule type" value="Genomic_DNA"/>
</dbReference>
<accession>A0A7R9FR15</accession>
<gene>
    <name evidence="6" type="ORF">DSTB1V02_LOCUS11449</name>
</gene>
<dbReference type="SMART" id="SM00360">
    <property type="entry name" value="RRM"/>
    <property type="match status" value="2"/>
</dbReference>
<dbReference type="Pfam" id="PF00076">
    <property type="entry name" value="RRM_1"/>
    <property type="match status" value="2"/>
</dbReference>
<dbReference type="OrthoDB" id="1875751at2759"/>
<dbReference type="InterPro" id="IPR012677">
    <property type="entry name" value="Nucleotide-bd_a/b_plait_sf"/>
</dbReference>